<dbReference type="Pfam" id="PF00568">
    <property type="entry name" value="WH1"/>
    <property type="match status" value="1"/>
</dbReference>
<evidence type="ECO:0008006" key="5">
    <source>
        <dbReference type="Google" id="ProtNLM"/>
    </source>
</evidence>
<name>A8NZW7_COPC7</name>
<evidence type="ECO:0000313" key="3">
    <source>
        <dbReference type="EMBL" id="EAU84111.1"/>
    </source>
</evidence>
<gene>
    <name evidence="3" type="ORF">CC1G_06973</name>
</gene>
<dbReference type="AlphaFoldDB" id="A8NZW7"/>
<dbReference type="InterPro" id="IPR000095">
    <property type="entry name" value="CRIB_dom"/>
</dbReference>
<dbReference type="InParanoid" id="A8NZW7"/>
<organism evidence="3 4">
    <name type="scientific">Coprinopsis cinerea (strain Okayama-7 / 130 / ATCC MYA-4618 / FGSC 9003)</name>
    <name type="common">Inky cap fungus</name>
    <name type="synonym">Hormographiella aspergillata</name>
    <dbReference type="NCBI Taxonomy" id="240176"/>
    <lineage>
        <taxon>Eukaryota</taxon>
        <taxon>Fungi</taxon>
        <taxon>Dikarya</taxon>
        <taxon>Basidiomycota</taxon>
        <taxon>Agaricomycotina</taxon>
        <taxon>Agaricomycetes</taxon>
        <taxon>Agaricomycetidae</taxon>
        <taxon>Agaricales</taxon>
        <taxon>Agaricineae</taxon>
        <taxon>Psathyrellaceae</taxon>
        <taxon>Coprinopsis</taxon>
    </lineage>
</organism>
<accession>A8NZW7</accession>
<reference evidence="3 4" key="1">
    <citation type="journal article" date="2010" name="Proc. Natl. Acad. Sci. U.S.A.">
        <title>Insights into evolution of multicellular fungi from the assembled chromosomes of the mushroom Coprinopsis cinerea (Coprinus cinereus).</title>
        <authorList>
            <person name="Stajich J.E."/>
            <person name="Wilke S.K."/>
            <person name="Ahren D."/>
            <person name="Au C.H."/>
            <person name="Birren B.W."/>
            <person name="Borodovsky M."/>
            <person name="Burns C."/>
            <person name="Canback B."/>
            <person name="Casselton L.A."/>
            <person name="Cheng C.K."/>
            <person name="Deng J."/>
            <person name="Dietrich F.S."/>
            <person name="Fargo D.C."/>
            <person name="Farman M.L."/>
            <person name="Gathman A.C."/>
            <person name="Goldberg J."/>
            <person name="Guigo R."/>
            <person name="Hoegger P.J."/>
            <person name="Hooker J.B."/>
            <person name="Huggins A."/>
            <person name="James T.Y."/>
            <person name="Kamada T."/>
            <person name="Kilaru S."/>
            <person name="Kodira C."/>
            <person name="Kues U."/>
            <person name="Kupfer D."/>
            <person name="Kwan H.S."/>
            <person name="Lomsadze A."/>
            <person name="Li W."/>
            <person name="Lilly W.W."/>
            <person name="Ma L.J."/>
            <person name="Mackey A.J."/>
            <person name="Manning G."/>
            <person name="Martin F."/>
            <person name="Muraguchi H."/>
            <person name="Natvig D.O."/>
            <person name="Palmerini H."/>
            <person name="Ramesh M.A."/>
            <person name="Rehmeyer C.J."/>
            <person name="Roe B.A."/>
            <person name="Shenoy N."/>
            <person name="Stanke M."/>
            <person name="Ter-Hovhannisyan V."/>
            <person name="Tunlid A."/>
            <person name="Velagapudi R."/>
            <person name="Vision T.J."/>
            <person name="Zeng Q."/>
            <person name="Zolan M.E."/>
            <person name="Pukkila P.J."/>
        </authorList>
    </citation>
    <scope>NUCLEOTIDE SEQUENCE [LARGE SCALE GENOMIC DNA]</scope>
    <source>
        <strain evidence="4">Okayama-7 / 130 / ATCC MYA-4618 / FGSC 9003</strain>
    </source>
</reference>
<dbReference type="RefSeq" id="XP_001837767.1">
    <property type="nucleotide sequence ID" value="XM_001837715.1"/>
</dbReference>
<dbReference type="SUPFAM" id="SSF50729">
    <property type="entry name" value="PH domain-like"/>
    <property type="match status" value="1"/>
</dbReference>
<dbReference type="GeneID" id="6014329"/>
<dbReference type="InterPro" id="IPR011993">
    <property type="entry name" value="PH-like_dom_sf"/>
</dbReference>
<dbReference type="KEGG" id="cci:CC1G_06973"/>
<dbReference type="STRING" id="240176.A8NZW7"/>
<keyword evidence="4" id="KW-1185">Reference proteome</keyword>
<evidence type="ECO:0000259" key="1">
    <source>
        <dbReference type="PROSITE" id="PS50108"/>
    </source>
</evidence>
<dbReference type="PROSITE" id="PS50108">
    <property type="entry name" value="CRIB"/>
    <property type="match status" value="1"/>
</dbReference>
<evidence type="ECO:0000313" key="4">
    <source>
        <dbReference type="Proteomes" id="UP000001861"/>
    </source>
</evidence>
<evidence type="ECO:0000259" key="2">
    <source>
        <dbReference type="PROSITE" id="PS50229"/>
    </source>
</evidence>
<dbReference type="PROSITE" id="PS50229">
    <property type="entry name" value="WH1"/>
    <property type="match status" value="1"/>
</dbReference>
<dbReference type="OMA" id="AGARIYH"/>
<proteinExistence type="predicted"/>
<sequence>MPVPTRSSSSLTLSHHLNAATRHPIPNLTAAATTSTQSIHAVANARIYHTDLDAKKDEWTYSRLKGTLTFGRNWSLNKPNDIKGDGQHWFTLSDEANGKTVWMFEIPAAGLQYEVDRPFFHVFSGRTRKYGLLFEDDDEAALFSKKVFSEVCKDVPPPKRGRSFRSRHHTRSKSFNGRSASITRAQISHPVTNSFRHISHIGVNRTGVYEMSKDLASTNFKDMLLQLQHVGNNGLEQGSFVVDFWNDVDGKKMSRVSSVANFQQPQPVAVAC</sequence>
<protein>
    <recommendedName>
        <fullName evidence="5">CRIB domain-containing protein</fullName>
    </recommendedName>
</protein>
<dbReference type="eggNOG" id="ENOG502R0V3">
    <property type="taxonomic scope" value="Eukaryota"/>
</dbReference>
<dbReference type="EMBL" id="AACS02000006">
    <property type="protein sequence ID" value="EAU84111.1"/>
    <property type="molecule type" value="Genomic_DNA"/>
</dbReference>
<dbReference type="CDD" id="cd01205">
    <property type="entry name" value="EVH1_WASP-like"/>
    <property type="match status" value="1"/>
</dbReference>
<dbReference type="InterPro" id="IPR033927">
    <property type="entry name" value="WASPfam_EVH1"/>
</dbReference>
<dbReference type="Gene3D" id="2.30.29.30">
    <property type="entry name" value="Pleckstrin-homology domain (PH domain)/Phosphotyrosine-binding domain (PTB)"/>
    <property type="match status" value="1"/>
</dbReference>
<dbReference type="VEuPathDB" id="FungiDB:CC1G_06973"/>
<feature type="domain" description="WH1" evidence="2">
    <location>
        <begin position="32"/>
        <end position="154"/>
    </location>
</feature>
<dbReference type="OrthoDB" id="8963340at2759"/>
<comment type="caution">
    <text evidence="3">The sequence shown here is derived from an EMBL/GenBank/DDBJ whole genome shotgun (WGS) entry which is preliminary data.</text>
</comment>
<feature type="domain" description="CRIB" evidence="1">
    <location>
        <begin position="187"/>
        <end position="202"/>
    </location>
</feature>
<dbReference type="Proteomes" id="UP000001861">
    <property type="component" value="Unassembled WGS sequence"/>
</dbReference>
<dbReference type="InterPro" id="IPR000697">
    <property type="entry name" value="WH1/EVH1_dom"/>
</dbReference>